<evidence type="ECO:0000313" key="3">
    <source>
        <dbReference type="Proteomes" id="UP001321453"/>
    </source>
</evidence>
<feature type="domain" description="TfoX N-terminal" evidence="1">
    <location>
        <begin position="14"/>
        <end position="102"/>
    </location>
</feature>
<keyword evidence="3" id="KW-1185">Reference proteome</keyword>
<sequence length="110" mass="11910">MFDDDLARRIRPLVSRRDDVVEKKMFGGLAFLVGGHMAVAASGRGGLMVRVPPERHDELLAEPGAAPMEMRGRSTPGWLRVEAGAVEDDDELAHWVGIGVDHAGSLPPKE</sequence>
<dbReference type="Gene3D" id="3.30.1460.30">
    <property type="entry name" value="YgaC/TfoX-N like chaperone"/>
    <property type="match status" value="1"/>
</dbReference>
<reference evidence="2 3" key="1">
    <citation type="submission" date="2023-06" db="EMBL/GenBank/DDBJ databases">
        <title>Cellulomonas sp. MW9 Whole genome sequence.</title>
        <authorList>
            <person name="Park S."/>
        </authorList>
    </citation>
    <scope>NUCLEOTIDE SEQUENCE [LARGE SCALE GENOMIC DNA]</scope>
    <source>
        <strain evidence="2 3">MW9</strain>
    </source>
</reference>
<accession>A0ABT7S779</accession>
<proteinExistence type="predicted"/>
<dbReference type="EMBL" id="JAUCGR010000001">
    <property type="protein sequence ID" value="MDM7830887.1"/>
    <property type="molecule type" value="Genomic_DNA"/>
</dbReference>
<dbReference type="Proteomes" id="UP001321453">
    <property type="component" value="Unassembled WGS sequence"/>
</dbReference>
<protein>
    <submittedName>
        <fullName evidence="2">TfoX/Sxy family protein</fullName>
    </submittedName>
</protein>
<evidence type="ECO:0000313" key="2">
    <source>
        <dbReference type="EMBL" id="MDM7830887.1"/>
    </source>
</evidence>
<gene>
    <name evidence="2" type="ORF">QRT05_06045</name>
</gene>
<organism evidence="2 3">
    <name type="scientific">Cellulomonas edaphi</name>
    <dbReference type="NCBI Taxonomy" id="3053468"/>
    <lineage>
        <taxon>Bacteria</taxon>
        <taxon>Bacillati</taxon>
        <taxon>Actinomycetota</taxon>
        <taxon>Actinomycetes</taxon>
        <taxon>Micrococcales</taxon>
        <taxon>Cellulomonadaceae</taxon>
        <taxon>Cellulomonas</taxon>
    </lineage>
</organism>
<name>A0ABT7S779_9CELL</name>
<evidence type="ECO:0000259" key="1">
    <source>
        <dbReference type="Pfam" id="PF04993"/>
    </source>
</evidence>
<dbReference type="Pfam" id="PF04993">
    <property type="entry name" value="TfoX_N"/>
    <property type="match status" value="1"/>
</dbReference>
<dbReference type="SUPFAM" id="SSF159894">
    <property type="entry name" value="YgaC/TfoX-N like"/>
    <property type="match status" value="1"/>
</dbReference>
<comment type="caution">
    <text evidence="2">The sequence shown here is derived from an EMBL/GenBank/DDBJ whole genome shotgun (WGS) entry which is preliminary data.</text>
</comment>
<dbReference type="RefSeq" id="WP_289446041.1">
    <property type="nucleotide sequence ID" value="NZ_JAUCGR010000001.1"/>
</dbReference>
<dbReference type="InterPro" id="IPR007076">
    <property type="entry name" value="TfoX_N"/>
</dbReference>